<evidence type="ECO:0008006" key="5">
    <source>
        <dbReference type="Google" id="ProtNLM"/>
    </source>
</evidence>
<comment type="caution">
    <text evidence="3">The sequence shown here is derived from an EMBL/GenBank/DDBJ whole genome shotgun (WGS) entry which is preliminary data.</text>
</comment>
<dbReference type="RefSeq" id="WP_105935949.1">
    <property type="nucleotide sequence ID" value="NZ_PVNP01000193.1"/>
</dbReference>
<dbReference type="GO" id="GO:0008233">
    <property type="term" value="F:peptidase activity"/>
    <property type="evidence" value="ECO:0007669"/>
    <property type="project" value="InterPro"/>
</dbReference>
<dbReference type="OrthoDB" id="490494at2"/>
<proteinExistence type="predicted"/>
<dbReference type="Pfam" id="PF08239">
    <property type="entry name" value="SH3_3"/>
    <property type="match status" value="1"/>
</dbReference>
<accession>A0A2S9V6A3</accession>
<sequence length="245" mass="27746">MKKGQTTARSGLCLRAQPKTGAIIGALEYGSQLEVISEETWLKVKTVNGTEGYVLADYVELSNVRPPKNTQSAANNHIITYRPFTSLIQGKPVKIDIAFKPVMIWLEKQLQKHDLSMWVTSSLREPGQPVSEAVVNPASLSNHLVGHAIDMNLFTPSEWFNSNRLERINIIDKAKSRQIPLDDEEKVRRFLYSIVHESKSELGFELRWGGHFAPSDPVHIDDGINVKDNHQYWTMLKKTWPSLVT</sequence>
<evidence type="ECO:0000313" key="3">
    <source>
        <dbReference type="EMBL" id="PRO71981.1"/>
    </source>
</evidence>
<dbReference type="Proteomes" id="UP000238949">
    <property type="component" value="Unassembled WGS sequence"/>
</dbReference>
<feature type="domain" description="Peptidase M15C" evidence="2">
    <location>
        <begin position="138"/>
        <end position="221"/>
    </location>
</feature>
<dbReference type="AlphaFoldDB" id="A0A2S9V6A3"/>
<keyword evidence="4" id="KW-1185">Reference proteome</keyword>
<dbReference type="Gene3D" id="3.30.1380.10">
    <property type="match status" value="1"/>
</dbReference>
<protein>
    <recommendedName>
        <fullName evidence="5">SH3b domain-containing protein</fullName>
    </recommendedName>
</protein>
<reference evidence="4" key="1">
    <citation type="journal article" date="2020" name="Int. J. Syst. Evol. Microbiol.">
        <title>Alteromonas alba sp. nov., a marine bacterium isolated from the seawater of the West Pacific Ocean.</title>
        <authorList>
            <person name="Sun C."/>
            <person name="Wu Y.-H."/>
            <person name="Xamxidin M."/>
            <person name="Cheng H."/>
            <person name="Xu X.-W."/>
        </authorList>
    </citation>
    <scope>NUCLEOTIDE SEQUENCE [LARGE SCALE GENOMIC DNA]</scope>
    <source>
        <strain evidence="4">190</strain>
    </source>
</reference>
<dbReference type="InterPro" id="IPR009045">
    <property type="entry name" value="Zn_M74/Hedgehog-like"/>
</dbReference>
<dbReference type="Gene3D" id="2.30.30.40">
    <property type="entry name" value="SH3 Domains"/>
    <property type="match status" value="1"/>
</dbReference>
<dbReference type="Pfam" id="PF13539">
    <property type="entry name" value="Peptidase_M15_4"/>
    <property type="match status" value="1"/>
</dbReference>
<evidence type="ECO:0000259" key="1">
    <source>
        <dbReference type="Pfam" id="PF08239"/>
    </source>
</evidence>
<organism evidence="3 4">
    <name type="scientific">Alteromonas alba</name>
    <dbReference type="NCBI Taxonomy" id="2079529"/>
    <lineage>
        <taxon>Bacteria</taxon>
        <taxon>Pseudomonadati</taxon>
        <taxon>Pseudomonadota</taxon>
        <taxon>Gammaproteobacteria</taxon>
        <taxon>Alteromonadales</taxon>
        <taxon>Alteromonadaceae</taxon>
        <taxon>Alteromonas/Salinimonas group</taxon>
        <taxon>Alteromonas</taxon>
    </lineage>
</organism>
<dbReference type="InterPro" id="IPR003646">
    <property type="entry name" value="SH3-like_bac-type"/>
</dbReference>
<dbReference type="EMBL" id="PVNP01000193">
    <property type="protein sequence ID" value="PRO71981.1"/>
    <property type="molecule type" value="Genomic_DNA"/>
</dbReference>
<dbReference type="SUPFAM" id="SSF55166">
    <property type="entry name" value="Hedgehog/DD-peptidase"/>
    <property type="match status" value="1"/>
</dbReference>
<gene>
    <name evidence="3" type="ORF">C6Y40_18840</name>
</gene>
<name>A0A2S9V6A3_9ALTE</name>
<evidence type="ECO:0000259" key="2">
    <source>
        <dbReference type="Pfam" id="PF13539"/>
    </source>
</evidence>
<dbReference type="InterPro" id="IPR039561">
    <property type="entry name" value="Peptidase_M15C"/>
</dbReference>
<evidence type="ECO:0000313" key="4">
    <source>
        <dbReference type="Proteomes" id="UP000238949"/>
    </source>
</evidence>
<feature type="domain" description="SH3b" evidence="1">
    <location>
        <begin position="11"/>
        <end position="60"/>
    </location>
</feature>